<name>A0A9P0KIY4_ACAOB</name>
<feature type="transmembrane region" description="Helical" evidence="1">
    <location>
        <begin position="40"/>
        <end position="58"/>
    </location>
</feature>
<evidence type="ECO:0000313" key="3">
    <source>
        <dbReference type="Proteomes" id="UP001152888"/>
    </source>
</evidence>
<accession>A0A9P0KIY4</accession>
<protein>
    <submittedName>
        <fullName evidence="2">Uncharacterized protein</fullName>
    </submittedName>
</protein>
<keyword evidence="3" id="KW-1185">Reference proteome</keyword>
<dbReference type="EMBL" id="CAKOFQ010006848">
    <property type="protein sequence ID" value="CAH1976444.1"/>
    <property type="molecule type" value="Genomic_DNA"/>
</dbReference>
<evidence type="ECO:0000313" key="2">
    <source>
        <dbReference type="EMBL" id="CAH1976444.1"/>
    </source>
</evidence>
<keyword evidence="1" id="KW-0812">Transmembrane</keyword>
<dbReference type="Proteomes" id="UP001152888">
    <property type="component" value="Unassembled WGS sequence"/>
</dbReference>
<keyword evidence="1" id="KW-0472">Membrane</keyword>
<sequence length="76" mass="9165">MFFQKLHNICWFLLLNNFKFCCWKILQIKNNICKRSLNRIVFKIICQLSVVHLFFIVVSQTLAKVFTLKQNVIIFL</sequence>
<comment type="caution">
    <text evidence="2">The sequence shown here is derived from an EMBL/GenBank/DDBJ whole genome shotgun (WGS) entry which is preliminary data.</text>
</comment>
<keyword evidence="1" id="KW-1133">Transmembrane helix</keyword>
<evidence type="ECO:0000256" key="1">
    <source>
        <dbReference type="SAM" id="Phobius"/>
    </source>
</evidence>
<proteinExistence type="predicted"/>
<reference evidence="2" key="1">
    <citation type="submission" date="2022-03" db="EMBL/GenBank/DDBJ databases">
        <authorList>
            <person name="Sayadi A."/>
        </authorList>
    </citation>
    <scope>NUCLEOTIDE SEQUENCE</scope>
</reference>
<organism evidence="2 3">
    <name type="scientific">Acanthoscelides obtectus</name>
    <name type="common">Bean weevil</name>
    <name type="synonym">Bruchus obtectus</name>
    <dbReference type="NCBI Taxonomy" id="200917"/>
    <lineage>
        <taxon>Eukaryota</taxon>
        <taxon>Metazoa</taxon>
        <taxon>Ecdysozoa</taxon>
        <taxon>Arthropoda</taxon>
        <taxon>Hexapoda</taxon>
        <taxon>Insecta</taxon>
        <taxon>Pterygota</taxon>
        <taxon>Neoptera</taxon>
        <taxon>Endopterygota</taxon>
        <taxon>Coleoptera</taxon>
        <taxon>Polyphaga</taxon>
        <taxon>Cucujiformia</taxon>
        <taxon>Chrysomeloidea</taxon>
        <taxon>Chrysomelidae</taxon>
        <taxon>Bruchinae</taxon>
        <taxon>Bruchini</taxon>
        <taxon>Acanthoscelides</taxon>
    </lineage>
</organism>
<dbReference type="AlphaFoldDB" id="A0A9P0KIY4"/>
<gene>
    <name evidence="2" type="ORF">ACAOBT_LOCUS12138</name>
</gene>